<dbReference type="InterPro" id="IPR003362">
    <property type="entry name" value="Bact_transf"/>
</dbReference>
<evidence type="ECO:0000259" key="8">
    <source>
        <dbReference type="Pfam" id="PF02397"/>
    </source>
</evidence>
<feature type="transmembrane region" description="Helical" evidence="7">
    <location>
        <begin position="294"/>
        <end position="315"/>
    </location>
</feature>
<evidence type="ECO:0000256" key="2">
    <source>
        <dbReference type="ARBA" id="ARBA00006464"/>
    </source>
</evidence>
<dbReference type="AlphaFoldDB" id="A0A921IHC2"/>
<organism evidence="9 10">
    <name type="scientific">Subdoligranulum variabile</name>
    <dbReference type="NCBI Taxonomy" id="214851"/>
    <lineage>
        <taxon>Bacteria</taxon>
        <taxon>Bacillati</taxon>
        <taxon>Bacillota</taxon>
        <taxon>Clostridia</taxon>
        <taxon>Eubacteriales</taxon>
        <taxon>Oscillospiraceae</taxon>
        <taxon>Subdoligranulum</taxon>
    </lineage>
</organism>
<protein>
    <submittedName>
        <fullName evidence="9">Sugar transferase</fullName>
    </submittedName>
</protein>
<evidence type="ECO:0000256" key="5">
    <source>
        <dbReference type="ARBA" id="ARBA00022989"/>
    </source>
</evidence>
<dbReference type="PANTHER" id="PTHR30576">
    <property type="entry name" value="COLANIC BIOSYNTHESIS UDP-GLUCOSE LIPID CARRIER TRANSFERASE"/>
    <property type="match status" value="1"/>
</dbReference>
<name>A0A921IHC2_9FIRM</name>
<dbReference type="Pfam" id="PF02397">
    <property type="entry name" value="Bac_transf"/>
    <property type="match status" value="1"/>
</dbReference>
<comment type="caution">
    <text evidence="9">The sequence shown here is derived from an EMBL/GenBank/DDBJ whole genome shotgun (WGS) entry which is preliminary data.</text>
</comment>
<proteinExistence type="inferred from homology"/>
<keyword evidence="4 7" id="KW-0812">Transmembrane</keyword>
<feature type="transmembrane region" description="Helical" evidence="7">
    <location>
        <begin position="109"/>
        <end position="130"/>
    </location>
</feature>
<dbReference type="NCBIfam" id="TIGR03025">
    <property type="entry name" value="EPS_sugtrans"/>
    <property type="match status" value="1"/>
</dbReference>
<keyword evidence="6 7" id="KW-0472">Membrane</keyword>
<dbReference type="Pfam" id="PF13727">
    <property type="entry name" value="CoA_binding_3"/>
    <property type="match status" value="1"/>
</dbReference>
<dbReference type="Proteomes" id="UP000782880">
    <property type="component" value="Unassembled WGS sequence"/>
</dbReference>
<accession>A0A921IHC2</accession>
<keyword evidence="3 9" id="KW-0808">Transferase</keyword>
<feature type="transmembrane region" description="Helical" evidence="7">
    <location>
        <begin position="12"/>
        <end position="32"/>
    </location>
</feature>
<evidence type="ECO:0000256" key="7">
    <source>
        <dbReference type="SAM" id="Phobius"/>
    </source>
</evidence>
<evidence type="ECO:0000313" key="10">
    <source>
        <dbReference type="Proteomes" id="UP000782880"/>
    </source>
</evidence>
<dbReference type="GO" id="GO:0016020">
    <property type="term" value="C:membrane"/>
    <property type="evidence" value="ECO:0007669"/>
    <property type="project" value="UniProtKB-SubCell"/>
</dbReference>
<comment type="subcellular location">
    <subcellularLocation>
        <location evidence="1">Membrane</location>
        <topology evidence="1">Multi-pass membrane protein</topology>
    </subcellularLocation>
</comment>
<dbReference type="InterPro" id="IPR017475">
    <property type="entry name" value="EPS_sugar_tfrase"/>
</dbReference>
<sequence length="483" mass="55014">MINKREKLQYAYVFTLDLVTLFISVLLAWLITDGLLGRIVPYSISDWVQTICLVVVAFIMTFFFFNQRENIVTRSTGREFALSVRFNVLMAAVYSSLMLLAKAEMLDSRYFAVAVPLVNALMMPAAHMLLKQYLLRSQNRSGMESLAGVLSTVDHASAVIRELRDDWSKRVCGVVLLDAPAEQVGQEFEGVPVRANFDNFMDWIRRAALDEIYVDIPMDSGESFIPYLEEMESMGLTVHFRLKMLDRIEEVCCDETSAARLRRELGRCAGGNIVTMGTIELELRDMMLKRIMDIAGALVGCLISIPIIAIVAIPLKLESPGPLIFKQKRVGLNGRYFYIHKLRSMYVDAEARKKELMAQNEMNGLMFKMEDDPRITKVGKFIRRTSIDELPQFFDVLMGKMSLVGTRPPTVDEYKQYESHHKRRLSMKPGITGLWQISGRSDIDNFEEVVKLDVKYIDHWSLWGDVKILLKTVVVVFAGRGAK</sequence>
<evidence type="ECO:0000256" key="6">
    <source>
        <dbReference type="ARBA" id="ARBA00023136"/>
    </source>
</evidence>
<evidence type="ECO:0000256" key="4">
    <source>
        <dbReference type="ARBA" id="ARBA00022692"/>
    </source>
</evidence>
<evidence type="ECO:0000256" key="1">
    <source>
        <dbReference type="ARBA" id="ARBA00004141"/>
    </source>
</evidence>
<feature type="transmembrane region" description="Helical" evidence="7">
    <location>
        <begin position="47"/>
        <end position="65"/>
    </location>
</feature>
<evidence type="ECO:0000256" key="3">
    <source>
        <dbReference type="ARBA" id="ARBA00022679"/>
    </source>
</evidence>
<dbReference type="PANTHER" id="PTHR30576:SF10">
    <property type="entry name" value="SLL5057 PROTEIN"/>
    <property type="match status" value="1"/>
</dbReference>
<reference evidence="9" key="1">
    <citation type="journal article" date="2021" name="PeerJ">
        <title>Extensive microbial diversity within the chicken gut microbiome revealed by metagenomics and culture.</title>
        <authorList>
            <person name="Gilroy R."/>
            <person name="Ravi A."/>
            <person name="Getino M."/>
            <person name="Pursley I."/>
            <person name="Horton D.L."/>
            <person name="Alikhan N.F."/>
            <person name="Baker D."/>
            <person name="Gharbi K."/>
            <person name="Hall N."/>
            <person name="Watson M."/>
            <person name="Adriaenssens E.M."/>
            <person name="Foster-Nyarko E."/>
            <person name="Jarju S."/>
            <person name="Secka A."/>
            <person name="Antonio M."/>
            <person name="Oren A."/>
            <person name="Chaudhuri R.R."/>
            <person name="La Ragione R."/>
            <person name="Hildebrand F."/>
            <person name="Pallen M.J."/>
        </authorList>
    </citation>
    <scope>NUCLEOTIDE SEQUENCE</scope>
    <source>
        <strain evidence="9">ChiBcec21-2208</strain>
    </source>
</reference>
<dbReference type="GO" id="GO:0016780">
    <property type="term" value="F:phosphotransferase activity, for other substituted phosphate groups"/>
    <property type="evidence" value="ECO:0007669"/>
    <property type="project" value="TreeGrafter"/>
</dbReference>
<reference evidence="9" key="2">
    <citation type="submission" date="2021-09" db="EMBL/GenBank/DDBJ databases">
        <authorList>
            <person name="Gilroy R."/>
        </authorList>
    </citation>
    <scope>NUCLEOTIDE SEQUENCE</scope>
    <source>
        <strain evidence="9">ChiBcec21-2208</strain>
    </source>
</reference>
<dbReference type="EMBL" id="DYVE01000019">
    <property type="protein sequence ID" value="HJG27149.1"/>
    <property type="molecule type" value="Genomic_DNA"/>
</dbReference>
<keyword evidence="5 7" id="KW-1133">Transmembrane helix</keyword>
<gene>
    <name evidence="9" type="ORF">K8V20_00660</name>
</gene>
<comment type="similarity">
    <text evidence="2">Belongs to the bacterial sugar transferase family.</text>
</comment>
<feature type="domain" description="Bacterial sugar transferase" evidence="8">
    <location>
        <begin position="289"/>
        <end position="477"/>
    </location>
</feature>
<feature type="transmembrane region" description="Helical" evidence="7">
    <location>
        <begin position="86"/>
        <end position="103"/>
    </location>
</feature>
<evidence type="ECO:0000313" key="9">
    <source>
        <dbReference type="EMBL" id="HJG27149.1"/>
    </source>
</evidence>